<dbReference type="SMR" id="A0A3Q7J0U6"/>
<evidence type="ECO:0000313" key="18">
    <source>
        <dbReference type="Proteomes" id="UP000004994"/>
    </source>
</evidence>
<dbReference type="GO" id="GO:0009742">
    <property type="term" value="P:brassinosteroid mediated signaling pathway"/>
    <property type="evidence" value="ECO:0007669"/>
    <property type="project" value="InterPro"/>
</dbReference>
<dbReference type="EnsemblPlants" id="Solyc11g071920.2.1">
    <property type="protein sequence ID" value="Solyc11g071920.2.1"/>
    <property type="gene ID" value="Solyc11g071920.2"/>
</dbReference>
<dbReference type="GO" id="GO:0046872">
    <property type="term" value="F:metal ion binding"/>
    <property type="evidence" value="ECO:0007669"/>
    <property type="project" value="UniProtKB-KW"/>
</dbReference>
<comment type="similarity">
    <text evidence="3">Belongs to the PPP phosphatase family. BSU subfamily.</text>
</comment>
<dbReference type="PANTHER" id="PTHR46422">
    <property type="entry name" value="SERINE/THREONINE-PROTEIN PHOSPHATASE BSL3"/>
    <property type="match status" value="1"/>
</dbReference>
<protein>
    <recommendedName>
        <fullName evidence="14">Serine/threonine-protein phosphatase</fullName>
        <ecNumber evidence="14">3.1.3.16</ecNumber>
    </recommendedName>
</protein>
<dbReference type="EC" id="3.1.3.16" evidence="14"/>
<keyword evidence="7 14" id="KW-0378">Hydrolase</keyword>
<dbReference type="CDD" id="cd07419">
    <property type="entry name" value="MPP_Bsu1_C"/>
    <property type="match status" value="1"/>
</dbReference>
<dbReference type="PIRSF" id="PIRSF036363">
    <property type="entry name" value="PPP_BSU1"/>
    <property type="match status" value="1"/>
</dbReference>
<dbReference type="Pfam" id="PF00149">
    <property type="entry name" value="Metallophos"/>
    <property type="match status" value="1"/>
</dbReference>
<dbReference type="PRINTS" id="PR00114">
    <property type="entry name" value="STPHPHTASE"/>
</dbReference>
<feature type="compositionally biased region" description="Low complexity" evidence="15">
    <location>
        <begin position="636"/>
        <end position="655"/>
    </location>
</feature>
<comment type="catalytic activity">
    <reaction evidence="11">
        <text>O-phospho-L-seryl-[protein] + H2O = L-seryl-[protein] + phosphate</text>
        <dbReference type="Rhea" id="RHEA:20629"/>
        <dbReference type="Rhea" id="RHEA-COMP:9863"/>
        <dbReference type="Rhea" id="RHEA-COMP:11604"/>
        <dbReference type="ChEBI" id="CHEBI:15377"/>
        <dbReference type="ChEBI" id="CHEBI:29999"/>
        <dbReference type="ChEBI" id="CHEBI:43474"/>
        <dbReference type="ChEBI" id="CHEBI:83421"/>
        <dbReference type="EC" id="3.1.3.16"/>
    </reaction>
</comment>
<evidence type="ECO:0000256" key="7">
    <source>
        <dbReference type="ARBA" id="ARBA00022801"/>
    </source>
</evidence>
<evidence type="ECO:0000256" key="3">
    <source>
        <dbReference type="ARBA" id="ARBA00005671"/>
    </source>
</evidence>
<dbReference type="InterPro" id="IPR011498">
    <property type="entry name" value="Kelch_2"/>
</dbReference>
<dbReference type="Gene3D" id="3.60.21.10">
    <property type="match status" value="1"/>
</dbReference>
<dbReference type="Proteomes" id="UP000004994">
    <property type="component" value="Chromosome 11"/>
</dbReference>
<dbReference type="OMA" id="PKDYSQI"/>
<dbReference type="AlphaFoldDB" id="A0A3Q7J0U6"/>
<evidence type="ECO:0000256" key="14">
    <source>
        <dbReference type="RuleBase" id="RU004273"/>
    </source>
</evidence>
<evidence type="ECO:0000256" key="13">
    <source>
        <dbReference type="ARBA" id="ARBA00059628"/>
    </source>
</evidence>
<comment type="cofactor">
    <cofactor evidence="1">
        <name>Mn(2+)</name>
        <dbReference type="ChEBI" id="CHEBI:29035"/>
    </cofactor>
</comment>
<evidence type="ECO:0000256" key="1">
    <source>
        <dbReference type="ARBA" id="ARBA00001936"/>
    </source>
</evidence>
<evidence type="ECO:0000256" key="8">
    <source>
        <dbReference type="ARBA" id="ARBA00022912"/>
    </source>
</evidence>
<keyword evidence="4" id="KW-0880">Kelch repeat</keyword>
<feature type="compositionally biased region" description="Low complexity" evidence="15">
    <location>
        <begin position="32"/>
        <end position="55"/>
    </location>
</feature>
<evidence type="ECO:0000256" key="12">
    <source>
        <dbReference type="ARBA" id="ARBA00048336"/>
    </source>
</evidence>
<evidence type="ECO:0000256" key="6">
    <source>
        <dbReference type="ARBA" id="ARBA00022737"/>
    </source>
</evidence>
<evidence type="ECO:0000256" key="4">
    <source>
        <dbReference type="ARBA" id="ARBA00022441"/>
    </source>
</evidence>
<evidence type="ECO:0000256" key="10">
    <source>
        <dbReference type="ARBA" id="ARBA00023242"/>
    </source>
</evidence>
<feature type="region of interest" description="Disordered" evidence="15">
    <location>
        <begin position="1"/>
        <end position="62"/>
    </location>
</feature>
<reference evidence="17" key="2">
    <citation type="submission" date="2019-01" db="UniProtKB">
        <authorList>
            <consortium name="EnsemblPlants"/>
        </authorList>
    </citation>
    <scope>IDENTIFICATION</scope>
    <source>
        <strain evidence="17">cv. Heinz 1706</strain>
    </source>
</reference>
<dbReference type="GO" id="GO:0005886">
    <property type="term" value="C:plasma membrane"/>
    <property type="evidence" value="ECO:0007669"/>
    <property type="project" value="UniProtKB-ARBA"/>
</dbReference>
<feature type="compositionally biased region" description="Polar residues" evidence="15">
    <location>
        <begin position="16"/>
        <end position="31"/>
    </location>
</feature>
<dbReference type="PaxDb" id="4081-Solyc11g071920.1.1"/>
<keyword evidence="5" id="KW-0479">Metal-binding</keyword>
<dbReference type="Pfam" id="PF24681">
    <property type="entry name" value="Kelch_KLHDC2_KLHL20_DRC7"/>
    <property type="match status" value="1"/>
</dbReference>
<proteinExistence type="inferred from homology"/>
<dbReference type="InterPro" id="IPR041758">
    <property type="entry name" value="MPP_BSL_C"/>
</dbReference>
<dbReference type="InterPro" id="IPR029052">
    <property type="entry name" value="Metallo-depent_PP-like"/>
</dbReference>
<keyword evidence="9" id="KW-0464">Manganese</keyword>
<evidence type="ECO:0000256" key="9">
    <source>
        <dbReference type="ARBA" id="ARBA00023211"/>
    </source>
</evidence>
<dbReference type="InterPro" id="IPR012391">
    <property type="entry name" value="Ser/Thr_prot_Pase_BSU1"/>
</dbReference>
<dbReference type="SMART" id="SM00156">
    <property type="entry name" value="PP2Ac"/>
    <property type="match status" value="1"/>
</dbReference>
<dbReference type="Gene3D" id="2.120.10.80">
    <property type="entry name" value="Kelch-type beta propeller"/>
    <property type="match status" value="2"/>
</dbReference>
<dbReference type="PROSITE" id="PS00125">
    <property type="entry name" value="SER_THR_PHOSPHATASE"/>
    <property type="match status" value="1"/>
</dbReference>
<dbReference type="Gramene" id="Solyc11g071920.2.1">
    <property type="protein sequence ID" value="Solyc11g071920.2.1"/>
    <property type="gene ID" value="Solyc11g071920.2"/>
</dbReference>
<name>A0A3Q7J0U6_SOLLC</name>
<keyword evidence="18" id="KW-1185">Reference proteome</keyword>
<reference evidence="17" key="1">
    <citation type="journal article" date="2012" name="Nature">
        <title>The tomato genome sequence provides insights into fleshy fruit evolution.</title>
        <authorList>
            <consortium name="Tomato Genome Consortium"/>
        </authorList>
    </citation>
    <scope>NUCLEOTIDE SEQUENCE [LARGE SCALE GENOMIC DNA]</scope>
    <source>
        <strain evidence="17">cv. Heinz 1706</strain>
    </source>
</reference>
<keyword evidence="10" id="KW-0539">Nucleus</keyword>
<evidence type="ECO:0000256" key="2">
    <source>
        <dbReference type="ARBA" id="ARBA00004123"/>
    </source>
</evidence>
<dbReference type="InParanoid" id="A0A3Q7J0U6"/>
<comment type="catalytic activity">
    <reaction evidence="12 14">
        <text>O-phospho-L-threonyl-[protein] + H2O = L-threonyl-[protein] + phosphate</text>
        <dbReference type="Rhea" id="RHEA:47004"/>
        <dbReference type="Rhea" id="RHEA-COMP:11060"/>
        <dbReference type="Rhea" id="RHEA-COMP:11605"/>
        <dbReference type="ChEBI" id="CHEBI:15377"/>
        <dbReference type="ChEBI" id="CHEBI:30013"/>
        <dbReference type="ChEBI" id="CHEBI:43474"/>
        <dbReference type="ChEBI" id="CHEBI:61977"/>
        <dbReference type="EC" id="3.1.3.16"/>
    </reaction>
</comment>
<dbReference type="InterPro" id="IPR006186">
    <property type="entry name" value="Ser/Thr-sp_prot-phosphatase"/>
</dbReference>
<dbReference type="InterPro" id="IPR015915">
    <property type="entry name" value="Kelch-typ_b-propeller"/>
</dbReference>
<dbReference type="FunFam" id="2.120.10.80:FF:000042">
    <property type="entry name" value="Serine/threonine-protein phosphatase"/>
    <property type="match status" value="1"/>
</dbReference>
<accession>A0A3Q7J0U6</accession>
<dbReference type="InterPro" id="IPR004843">
    <property type="entry name" value="Calcineurin-like_PHP"/>
</dbReference>
<organism evidence="17">
    <name type="scientific">Solanum lycopersicum</name>
    <name type="common">Tomato</name>
    <name type="synonym">Lycopersicon esculentum</name>
    <dbReference type="NCBI Taxonomy" id="4081"/>
    <lineage>
        <taxon>Eukaryota</taxon>
        <taxon>Viridiplantae</taxon>
        <taxon>Streptophyta</taxon>
        <taxon>Embryophyta</taxon>
        <taxon>Tracheophyta</taxon>
        <taxon>Spermatophyta</taxon>
        <taxon>Magnoliopsida</taxon>
        <taxon>eudicotyledons</taxon>
        <taxon>Gunneridae</taxon>
        <taxon>Pentapetalae</taxon>
        <taxon>asterids</taxon>
        <taxon>lamiids</taxon>
        <taxon>Solanales</taxon>
        <taxon>Solanaceae</taxon>
        <taxon>Solanoideae</taxon>
        <taxon>Solaneae</taxon>
        <taxon>Solanum</taxon>
        <taxon>Solanum subgen. Lycopersicon</taxon>
    </lineage>
</organism>
<evidence type="ECO:0000256" key="5">
    <source>
        <dbReference type="ARBA" id="ARBA00022723"/>
    </source>
</evidence>
<dbReference type="SUPFAM" id="SSF56300">
    <property type="entry name" value="Metallo-dependent phosphatases"/>
    <property type="match status" value="1"/>
</dbReference>
<feature type="domain" description="Serine/threonine specific protein phosphatases" evidence="16">
    <location>
        <begin position="840"/>
        <end position="845"/>
    </location>
</feature>
<comment type="function">
    <text evidence="13">Phosphatase involved in elongation process, probably by acting as a regulator of brassinolide signaling.</text>
</comment>
<dbReference type="Pfam" id="PF07646">
    <property type="entry name" value="Kelch_2"/>
    <property type="match status" value="1"/>
</dbReference>
<dbReference type="PANTHER" id="PTHR46422:SF10">
    <property type="entry name" value="SERINE_THREONINE-PROTEIN PHOSPHATASE"/>
    <property type="match status" value="1"/>
</dbReference>
<evidence type="ECO:0000313" key="17">
    <source>
        <dbReference type="EnsemblPlants" id="Solyc11g071920.2.1"/>
    </source>
</evidence>
<evidence type="ECO:0000256" key="11">
    <source>
        <dbReference type="ARBA" id="ARBA00047761"/>
    </source>
</evidence>
<feature type="region of interest" description="Disordered" evidence="15">
    <location>
        <begin position="618"/>
        <end position="657"/>
    </location>
</feature>
<comment type="subcellular location">
    <subcellularLocation>
        <location evidence="2">Nucleus</location>
    </subcellularLocation>
</comment>
<dbReference type="GO" id="GO:0004722">
    <property type="term" value="F:protein serine/threonine phosphatase activity"/>
    <property type="evidence" value="ECO:0007669"/>
    <property type="project" value="UniProtKB-EC"/>
</dbReference>
<keyword evidence="8" id="KW-0904">Protein phosphatase</keyword>
<dbReference type="STRING" id="4081.A0A3Q7J0U6"/>
<sequence length="1073" mass="115169">MDVDSTMVSESDHDPTVQNDSSTSEQQLNDESSTSLQQQSSQTQQQQQQSSSSSSVPAVAGPRCAPTYSVVHEVIEKKEDGPGPRCGHTLTAVPAVGEEGSPNYIGPRLILFGGATALEGNSAASGTPSSAGSAGIRLAGATADVHCYDVFTNKWSRITPIGEPPTPRAAHVATAVGTMVVIQGGIGPAGLSAEDLHVLDLTQQRPRWHRVVVQGPGPGPRYGHVMALVGQRYLMAIGGNDGKRPLADVWALDTAAKPYEWRKLEPEGEGPPPCIILYFKGSKSQELLVHIWSVSDLLYEKLFILELYATASARSDGLLLLCGGRDANSVPLASAYGLAKHRDGRWEWAIAPGVSPSPRYQHAAVFVNARLHVSGGALGGGRMVEDSSSVAVLDTAAGVWCDTKSVVTSPRTGRFSADAAGGDAAVELTRRCRHAAAAVGDLIFIYGGLRGGVAVMFTNEVFVDYPNCCNECFSNLSSHENLWSSYLDHLLVSAASVLLDDLLVAEDLAAAETTSAASHAAAAAANLQDGRLAGRYGFGDERTKQTVSEAVNDGSVVLGNAVAPPVNGDMYTDISTKNVMLQGSRRLSKGVEYLVEASAAEAEAITAALAAAKARQQGNGEVELPDRDGGAEATPSGKAASSSISLDSSGSNNSAPTGVRLHHRAIVVAAETGGALGGMVRQLSIDQFENEGRRVSYGTPENVTAARKLLDRQMSINSVPKKLITHLLKPRGWKPPARREFFLDCNEIADLCDSAERIFASEPTVLQLRAPIKIFGDLHGQFGDLMRLFDEYGSPSTAGDIAYIDYLFLGDYVDRGQHSLETITLLLALKVEYPYNIHLIRGNHEASDINALFGFRIECIERLGERDGIWAWHRINRLFNWLPLAALIEKKIICMHGGIGRSINHVEQIESIQRPITMEAGSIVLMDLLWSDPTENDSVEGLRPNARGPGLVTFGPDRVMEFCNNNDLQLIVRAHECVMDGFERFAQGHLITLFSATNYCGTANNAGAILVLGRDLVVVPKLIHPIPPVSSPENSPERHIEDTWMQELNANRPPTPTRGRPQVANDRGSFAWT</sequence>
<dbReference type="GO" id="GO:0005634">
    <property type="term" value="C:nucleus"/>
    <property type="evidence" value="ECO:0007669"/>
    <property type="project" value="UniProtKB-SubCell"/>
</dbReference>
<evidence type="ECO:0000256" key="15">
    <source>
        <dbReference type="SAM" id="MobiDB-lite"/>
    </source>
</evidence>
<keyword evidence="6" id="KW-0677">Repeat</keyword>
<dbReference type="FunFam" id="3.60.21.10:FF:000008">
    <property type="entry name" value="Serine/threonine-protein phosphatase"/>
    <property type="match status" value="1"/>
</dbReference>
<feature type="region of interest" description="Disordered" evidence="15">
    <location>
        <begin position="1049"/>
        <end position="1073"/>
    </location>
</feature>
<evidence type="ECO:0000259" key="16">
    <source>
        <dbReference type="PROSITE" id="PS00125"/>
    </source>
</evidence>
<dbReference type="SUPFAM" id="SSF117281">
    <property type="entry name" value="Kelch motif"/>
    <property type="match status" value="1"/>
</dbReference>